<dbReference type="PANTHER" id="PTHR43213:SF5">
    <property type="entry name" value="BIFUNCTIONAL DTTP_UTP PYROPHOSPHATASE_METHYLTRANSFERASE PROTEIN-RELATED"/>
    <property type="match status" value="1"/>
</dbReference>
<feature type="site" description="Important for substrate specificity" evidence="3">
    <location>
        <position position="158"/>
    </location>
</feature>
<comment type="catalytic activity">
    <reaction evidence="3">
        <text>UTP + H2O = UMP + diphosphate + H(+)</text>
        <dbReference type="Rhea" id="RHEA:29395"/>
        <dbReference type="ChEBI" id="CHEBI:15377"/>
        <dbReference type="ChEBI" id="CHEBI:15378"/>
        <dbReference type="ChEBI" id="CHEBI:33019"/>
        <dbReference type="ChEBI" id="CHEBI:46398"/>
        <dbReference type="ChEBI" id="CHEBI:57865"/>
        <dbReference type="EC" id="3.6.1.9"/>
    </reaction>
</comment>
<feature type="site" description="Important for substrate specificity" evidence="3">
    <location>
        <position position="11"/>
    </location>
</feature>
<gene>
    <name evidence="4" type="primary">maf</name>
    <name evidence="4" type="ORF">H8S17_04680</name>
</gene>
<protein>
    <recommendedName>
        <fullName evidence="3">dTTP/UTP pyrophosphatase</fullName>
        <shortName evidence="3">dTTPase/UTPase</shortName>
        <ecNumber evidence="3">3.6.1.9</ecNumber>
    </recommendedName>
    <alternativeName>
        <fullName evidence="3">Nucleoside triphosphate pyrophosphatase</fullName>
    </alternativeName>
    <alternativeName>
        <fullName evidence="3">Nucleotide pyrophosphatase</fullName>
        <shortName evidence="3">Nucleotide PPase</shortName>
    </alternativeName>
</protein>
<comment type="caution">
    <text evidence="4">The sequence shown here is derived from an EMBL/GenBank/DDBJ whole genome shotgun (WGS) entry which is preliminary data.</text>
</comment>
<dbReference type="Pfam" id="PF02545">
    <property type="entry name" value="Maf"/>
    <property type="match status" value="1"/>
</dbReference>
<dbReference type="GO" id="GO:0005737">
    <property type="term" value="C:cytoplasm"/>
    <property type="evidence" value="ECO:0007669"/>
    <property type="project" value="UniProtKB-SubCell"/>
</dbReference>
<dbReference type="Gene3D" id="3.90.950.10">
    <property type="match status" value="1"/>
</dbReference>
<dbReference type="InterPro" id="IPR029001">
    <property type="entry name" value="ITPase-like_fam"/>
</dbReference>
<dbReference type="CDD" id="cd00555">
    <property type="entry name" value="Maf"/>
    <property type="match status" value="1"/>
</dbReference>
<dbReference type="GO" id="GO:0009117">
    <property type="term" value="P:nucleotide metabolic process"/>
    <property type="evidence" value="ECO:0007669"/>
    <property type="project" value="UniProtKB-KW"/>
</dbReference>
<dbReference type="HAMAP" id="MF_00528">
    <property type="entry name" value="Maf"/>
    <property type="match status" value="1"/>
</dbReference>
<comment type="cofactor">
    <cofactor evidence="1 3">
        <name>a divalent metal cation</name>
        <dbReference type="ChEBI" id="CHEBI:60240"/>
    </cofactor>
</comment>
<comment type="subcellular location">
    <subcellularLocation>
        <location evidence="3">Cytoplasm</location>
    </subcellularLocation>
</comment>
<feature type="site" description="Important for substrate specificity" evidence="3">
    <location>
        <position position="72"/>
    </location>
</feature>
<keyword evidence="3" id="KW-0963">Cytoplasm</keyword>
<dbReference type="SUPFAM" id="SSF52972">
    <property type="entry name" value="ITPase-like"/>
    <property type="match status" value="1"/>
</dbReference>
<evidence type="ECO:0000313" key="4">
    <source>
        <dbReference type="EMBL" id="MBC5713516.1"/>
    </source>
</evidence>
<keyword evidence="5" id="KW-1185">Reference proteome</keyword>
<keyword evidence="3" id="KW-0546">Nucleotide metabolism</keyword>
<name>A0A923LNQ3_9FIRM</name>
<comment type="function">
    <text evidence="3">Nucleoside triphosphate pyrophosphatase that hydrolyzes dTTP and UTP. May have a dual role in cell division arrest and in preventing the incorporation of modified nucleotides into cellular nucleic acids.</text>
</comment>
<comment type="similarity">
    <text evidence="3">Belongs to the Maf family. YhdE subfamily.</text>
</comment>
<keyword evidence="2 3" id="KW-0378">Hydrolase</keyword>
<accession>A0A923LNQ3</accession>
<dbReference type="Proteomes" id="UP000606720">
    <property type="component" value="Unassembled WGS sequence"/>
</dbReference>
<sequence length="198" mass="22364">MKYILASASPRRRELLEQIGLEFEIIPACGEEVIQYERPEEVVMDLSRQKAEEIVKKRTEITIPEVIIGADTVVAYKDTILGKPKDKGDAYRMISLLQGDSHKVYTGVTLILRSGEKTTVHSFFEETKVTMYPMSEAEREWYIDTKEPFDKAGGYGIQGKCAIFIEKISGDYNSVVGLPVARIYQELLKLGVDIYGES</sequence>
<evidence type="ECO:0000256" key="2">
    <source>
        <dbReference type="ARBA" id="ARBA00022801"/>
    </source>
</evidence>
<comment type="catalytic activity">
    <reaction evidence="3">
        <text>dTTP + H2O = dTMP + diphosphate + H(+)</text>
        <dbReference type="Rhea" id="RHEA:28534"/>
        <dbReference type="ChEBI" id="CHEBI:15377"/>
        <dbReference type="ChEBI" id="CHEBI:15378"/>
        <dbReference type="ChEBI" id="CHEBI:33019"/>
        <dbReference type="ChEBI" id="CHEBI:37568"/>
        <dbReference type="ChEBI" id="CHEBI:63528"/>
        <dbReference type="EC" id="3.6.1.9"/>
    </reaction>
</comment>
<dbReference type="PIRSF" id="PIRSF006305">
    <property type="entry name" value="Maf"/>
    <property type="match status" value="1"/>
</dbReference>
<dbReference type="NCBIfam" id="TIGR00172">
    <property type="entry name" value="maf"/>
    <property type="match status" value="1"/>
</dbReference>
<evidence type="ECO:0000256" key="3">
    <source>
        <dbReference type="HAMAP-Rule" id="MF_00528"/>
    </source>
</evidence>
<reference evidence="4" key="1">
    <citation type="submission" date="2020-08" db="EMBL/GenBank/DDBJ databases">
        <title>Genome public.</title>
        <authorList>
            <person name="Liu C."/>
            <person name="Sun Q."/>
        </authorList>
    </citation>
    <scope>NUCLEOTIDE SEQUENCE</scope>
    <source>
        <strain evidence="4">BX1005</strain>
    </source>
</reference>
<feature type="active site" description="Proton acceptor" evidence="3">
    <location>
        <position position="71"/>
    </location>
</feature>
<dbReference type="InterPro" id="IPR003697">
    <property type="entry name" value="Maf-like"/>
</dbReference>
<organism evidence="4 5">
    <name type="scientific">Roseburia zhanii</name>
    <dbReference type="NCBI Taxonomy" id="2763064"/>
    <lineage>
        <taxon>Bacteria</taxon>
        <taxon>Bacillati</taxon>
        <taxon>Bacillota</taxon>
        <taxon>Clostridia</taxon>
        <taxon>Lachnospirales</taxon>
        <taxon>Lachnospiraceae</taxon>
        <taxon>Roseburia</taxon>
    </lineage>
</organism>
<proteinExistence type="inferred from homology"/>
<evidence type="ECO:0000256" key="1">
    <source>
        <dbReference type="ARBA" id="ARBA00001968"/>
    </source>
</evidence>
<dbReference type="EMBL" id="JACOPH010000002">
    <property type="protein sequence ID" value="MBC5713516.1"/>
    <property type="molecule type" value="Genomic_DNA"/>
</dbReference>
<dbReference type="EC" id="3.6.1.9" evidence="3"/>
<dbReference type="PANTHER" id="PTHR43213">
    <property type="entry name" value="BIFUNCTIONAL DTTP/UTP PYROPHOSPHATASE/METHYLTRANSFERASE PROTEIN-RELATED"/>
    <property type="match status" value="1"/>
</dbReference>
<evidence type="ECO:0000313" key="5">
    <source>
        <dbReference type="Proteomes" id="UP000606720"/>
    </source>
</evidence>
<dbReference type="GO" id="GO:0047429">
    <property type="term" value="F:nucleoside triphosphate diphosphatase activity"/>
    <property type="evidence" value="ECO:0007669"/>
    <property type="project" value="UniProtKB-EC"/>
</dbReference>
<comment type="caution">
    <text evidence="3">Lacks conserved residue(s) required for the propagation of feature annotation.</text>
</comment>
<dbReference type="AlphaFoldDB" id="A0A923LNQ3"/>
<dbReference type="RefSeq" id="WP_186866430.1">
    <property type="nucleotide sequence ID" value="NZ_JACOPH010000002.1"/>
</dbReference>